<dbReference type="PRINTS" id="PR00032">
    <property type="entry name" value="HTHARAC"/>
</dbReference>
<dbReference type="PANTHER" id="PTHR47894:SF4">
    <property type="entry name" value="HTH-TYPE TRANSCRIPTIONAL REGULATOR GADX"/>
    <property type="match status" value="1"/>
</dbReference>
<evidence type="ECO:0000256" key="1">
    <source>
        <dbReference type="ARBA" id="ARBA00023015"/>
    </source>
</evidence>
<dbReference type="PANTHER" id="PTHR47894">
    <property type="entry name" value="HTH-TYPE TRANSCRIPTIONAL REGULATOR GADX"/>
    <property type="match status" value="1"/>
</dbReference>
<feature type="domain" description="HTH araC/xylS-type" evidence="4">
    <location>
        <begin position="181"/>
        <end position="278"/>
    </location>
</feature>
<accession>A0ABT7E3M7</accession>
<keyword evidence="2" id="KW-0238">DNA-binding</keyword>
<gene>
    <name evidence="5" type="ORF">PZA18_22975</name>
</gene>
<dbReference type="PROSITE" id="PS00041">
    <property type="entry name" value="HTH_ARAC_FAMILY_1"/>
    <property type="match status" value="1"/>
</dbReference>
<evidence type="ECO:0000313" key="6">
    <source>
        <dbReference type="Proteomes" id="UP001172778"/>
    </source>
</evidence>
<evidence type="ECO:0000256" key="2">
    <source>
        <dbReference type="ARBA" id="ARBA00023125"/>
    </source>
</evidence>
<evidence type="ECO:0000313" key="5">
    <source>
        <dbReference type="EMBL" id="MDK2126911.1"/>
    </source>
</evidence>
<evidence type="ECO:0000259" key="4">
    <source>
        <dbReference type="PROSITE" id="PS01124"/>
    </source>
</evidence>
<name>A0ABT7E3M7_9NEIS</name>
<dbReference type="PROSITE" id="PS01124">
    <property type="entry name" value="HTH_ARAC_FAMILY_2"/>
    <property type="match status" value="1"/>
</dbReference>
<dbReference type="Pfam" id="PF22200">
    <property type="entry name" value="ExsA_N"/>
    <property type="match status" value="1"/>
</dbReference>
<dbReference type="Proteomes" id="UP001172778">
    <property type="component" value="Unassembled WGS sequence"/>
</dbReference>
<comment type="caution">
    <text evidence="5">The sequence shown here is derived from an EMBL/GenBank/DDBJ whole genome shotgun (WGS) entry which is preliminary data.</text>
</comment>
<keyword evidence="6" id="KW-1185">Reference proteome</keyword>
<dbReference type="InterPro" id="IPR054015">
    <property type="entry name" value="ExsA-like_N"/>
</dbReference>
<proteinExistence type="predicted"/>
<dbReference type="SUPFAM" id="SSF46689">
    <property type="entry name" value="Homeodomain-like"/>
    <property type="match status" value="1"/>
</dbReference>
<dbReference type="Gene3D" id="1.10.10.60">
    <property type="entry name" value="Homeodomain-like"/>
    <property type="match status" value="1"/>
</dbReference>
<evidence type="ECO:0000256" key="3">
    <source>
        <dbReference type="ARBA" id="ARBA00023163"/>
    </source>
</evidence>
<protein>
    <submittedName>
        <fullName evidence="5">Helix-turn-helix transcriptional regulator</fullName>
    </submittedName>
</protein>
<dbReference type="InterPro" id="IPR020449">
    <property type="entry name" value="Tscrpt_reg_AraC-type_HTH"/>
</dbReference>
<organism evidence="5 6">
    <name type="scientific">Parachitinimonas caeni</name>
    <dbReference type="NCBI Taxonomy" id="3031301"/>
    <lineage>
        <taxon>Bacteria</taxon>
        <taxon>Pseudomonadati</taxon>
        <taxon>Pseudomonadota</taxon>
        <taxon>Betaproteobacteria</taxon>
        <taxon>Neisseriales</taxon>
        <taxon>Chitinibacteraceae</taxon>
        <taxon>Parachitinimonas</taxon>
    </lineage>
</organism>
<dbReference type="InterPro" id="IPR018062">
    <property type="entry name" value="HTH_AraC-typ_CS"/>
</dbReference>
<dbReference type="InterPro" id="IPR018060">
    <property type="entry name" value="HTH_AraC"/>
</dbReference>
<dbReference type="SMART" id="SM00342">
    <property type="entry name" value="HTH_ARAC"/>
    <property type="match status" value="1"/>
</dbReference>
<dbReference type="Pfam" id="PF12833">
    <property type="entry name" value="HTH_18"/>
    <property type="match status" value="1"/>
</dbReference>
<reference evidence="5" key="1">
    <citation type="submission" date="2023-03" db="EMBL/GenBank/DDBJ databases">
        <title>Chitinimonas shenzhenensis gen. nov., sp. nov., a novel member of family Burkholderiaceae isolated from activated sludge collected in Shen Zhen, China.</title>
        <authorList>
            <person name="Wang X."/>
        </authorList>
    </citation>
    <scope>NUCLEOTIDE SEQUENCE</scope>
    <source>
        <strain evidence="5">DQS-5</strain>
    </source>
</reference>
<dbReference type="EMBL" id="JARRAF010000065">
    <property type="protein sequence ID" value="MDK2126911.1"/>
    <property type="molecule type" value="Genomic_DNA"/>
</dbReference>
<dbReference type="InterPro" id="IPR009057">
    <property type="entry name" value="Homeodomain-like_sf"/>
</dbReference>
<keyword evidence="1" id="KW-0805">Transcription regulation</keyword>
<dbReference type="RefSeq" id="WP_284103231.1">
    <property type="nucleotide sequence ID" value="NZ_JARRAF010000065.1"/>
</dbReference>
<sequence length="295" mass="32840">MNDLIALIDSLQTQPASHGKSPLKHLGLISCANTVHISHVPFYEHCIVVVLSGRKVIFDTPGKVTCEAGAALAIPAPGSFNLCNERDVDGRQYRALIIPFTHLQLERLRKIHDFAQIGQHTDVGVLKFTCDEVLLASLKHYLASPAEPRIQAHRLIEVLLVLAEQDARLLSYSLNQESWSQKVQAVLAADLGREWQLAEVCHRLATSESSLRRRLHAEGVGFRDLLYELRLSSALAQLLQTSVPVYQIAYDCGYQSVSRFTSNFRKRFGLPPSEFRASVSESEQILAVTEQVAMS</sequence>
<keyword evidence="3" id="KW-0804">Transcription</keyword>